<dbReference type="InterPro" id="IPR002885">
    <property type="entry name" value="PPR_rpt"/>
</dbReference>
<dbReference type="PANTHER" id="PTHR47926">
    <property type="entry name" value="PENTATRICOPEPTIDE REPEAT-CONTAINING PROTEIN"/>
    <property type="match status" value="1"/>
</dbReference>
<evidence type="ECO:0000313" key="4">
    <source>
        <dbReference type="EMBL" id="VVV89264.1"/>
    </source>
</evidence>
<dbReference type="InterPro" id="IPR046848">
    <property type="entry name" value="E_motif"/>
</dbReference>
<dbReference type="Pfam" id="PF14432">
    <property type="entry name" value="DYW_deaminase"/>
    <property type="match status" value="1"/>
</dbReference>
<dbReference type="InterPro" id="IPR011990">
    <property type="entry name" value="TPR-like_helical_dom_sf"/>
</dbReference>
<dbReference type="PROSITE" id="PS51375">
    <property type="entry name" value="PPR"/>
    <property type="match status" value="4"/>
</dbReference>
<dbReference type="AlphaFoldDB" id="A0A5K0ZEZ4"/>
<sequence length="611" mass="68530">MGVTTHGRHFEAFLNLLQDCVDSNSLSQGKIAHALILRFGFLGFPFLCNRIIDMYSKLKEMSSARQLFDEMPLKDTATWNILIGGYCKLRRMEDARRLFDEIPRRDDVSWNTVIAGYAQASNGVEALELYSKMLSVSQTPTEFSVSSALRACSSLLRLDQGRMLHCHVYRFGLEENVFVSSSLVDMYSKCRMLEYAGRVFDRMSERNTVTWNAMLTGFSRNGFAEESFRVLGQMLNSRIRPDHITFSVILSVCASSANLVAGKQMHGFMFKVPSAMDVFVETALVDVYAKCGCIEEARRVFDNMSKLNTVSWSTIIMGYAQNGHGEAAVALFEEMSSSGIKPDAVTFLGVLTACSHAGLVEKGRHYFDSMERDYGVTPDATHHAAIVDLLARAGHVHEAKNHIDKMPFKPDGAVWGALLGACRVQRNLELGKLAASKVLEMDPQNASANMLLCSLYAECRNWDEVAKLRSKMKALGVRKDPGCSWIDVANATHTFVADDNLHPQIKEINLALEKLINLFEDRGYPSSKIYLNNPSEEGQQSRHSEKLAIAFGLMNTSPDETIRIMKNLRVCLDCHTFMKFVSQAVGRAIILRDVCRFHHFRDGRCSCGDYW</sequence>
<reference evidence="4" key="1">
    <citation type="submission" date="2019-09" db="EMBL/GenBank/DDBJ databases">
        <authorList>
            <person name="Zhang L."/>
        </authorList>
    </citation>
    <scope>NUCLEOTIDE SEQUENCE</scope>
</reference>
<evidence type="ECO:0000256" key="2">
    <source>
        <dbReference type="PROSITE-ProRule" id="PRU00708"/>
    </source>
</evidence>
<dbReference type="Gene3D" id="1.25.40.10">
    <property type="entry name" value="Tetratricopeptide repeat domain"/>
    <property type="match status" value="3"/>
</dbReference>
<dbReference type="FunFam" id="1.25.40.10:FF:000442">
    <property type="entry name" value="Pentatricopeptide repeat-containing protein At3g49710"/>
    <property type="match status" value="1"/>
</dbReference>
<dbReference type="PANTHER" id="PTHR47926:SF533">
    <property type="entry name" value="DYW DOMAIN-CONTAINING PROTEIN"/>
    <property type="match status" value="1"/>
</dbReference>
<gene>
    <name evidence="4" type="ORF">NYM_LOCUS10997</name>
</gene>
<dbReference type="GO" id="GO:0009451">
    <property type="term" value="P:RNA modification"/>
    <property type="evidence" value="ECO:0007669"/>
    <property type="project" value="InterPro"/>
</dbReference>
<proteinExistence type="predicted"/>
<dbReference type="OMA" id="SAHMLLC"/>
<feature type="repeat" description="PPR" evidence="2">
    <location>
        <begin position="277"/>
        <end position="307"/>
    </location>
</feature>
<feature type="domain" description="DYW" evidence="3">
    <location>
        <begin position="541"/>
        <end position="611"/>
    </location>
</feature>
<dbReference type="GO" id="GO:0008270">
    <property type="term" value="F:zinc ion binding"/>
    <property type="evidence" value="ECO:0007669"/>
    <property type="project" value="InterPro"/>
</dbReference>
<dbReference type="Pfam" id="PF01535">
    <property type="entry name" value="PPR"/>
    <property type="match status" value="2"/>
</dbReference>
<dbReference type="EMBL" id="LR721779">
    <property type="protein sequence ID" value="VVV89264.1"/>
    <property type="molecule type" value="Genomic_DNA"/>
</dbReference>
<name>A0A5K0ZEZ4_9MAGN</name>
<dbReference type="FunFam" id="1.25.40.10:FF:000090">
    <property type="entry name" value="Pentatricopeptide repeat-containing protein, chloroplastic"/>
    <property type="match status" value="1"/>
</dbReference>
<dbReference type="GO" id="GO:0003723">
    <property type="term" value="F:RNA binding"/>
    <property type="evidence" value="ECO:0007669"/>
    <property type="project" value="InterPro"/>
</dbReference>
<feature type="repeat" description="PPR" evidence="2">
    <location>
        <begin position="75"/>
        <end position="109"/>
    </location>
</feature>
<organism evidence="4">
    <name type="scientific">Nymphaea colorata</name>
    <name type="common">pocket water lily</name>
    <dbReference type="NCBI Taxonomy" id="210225"/>
    <lineage>
        <taxon>Eukaryota</taxon>
        <taxon>Viridiplantae</taxon>
        <taxon>Streptophyta</taxon>
        <taxon>Embryophyta</taxon>
        <taxon>Tracheophyta</taxon>
        <taxon>Spermatophyta</taxon>
        <taxon>Magnoliopsida</taxon>
        <taxon>Nymphaeales</taxon>
        <taxon>Nymphaeaceae</taxon>
        <taxon>Nymphaea</taxon>
    </lineage>
</organism>
<dbReference type="FunFam" id="1.25.40.10:FF:000436">
    <property type="entry name" value="Pentatricopeptide repeat-containing protein At5g39350 family"/>
    <property type="match status" value="1"/>
</dbReference>
<dbReference type="Pfam" id="PF13041">
    <property type="entry name" value="PPR_2"/>
    <property type="match status" value="4"/>
</dbReference>
<feature type="repeat" description="PPR" evidence="2">
    <location>
        <begin position="207"/>
        <end position="241"/>
    </location>
</feature>
<protein>
    <recommendedName>
        <fullName evidence="3">DYW domain-containing protein</fullName>
    </recommendedName>
</protein>
<keyword evidence="1" id="KW-0677">Repeat</keyword>
<feature type="repeat" description="PPR" evidence="2">
    <location>
        <begin position="308"/>
        <end position="342"/>
    </location>
</feature>
<dbReference type="InterPro" id="IPR046960">
    <property type="entry name" value="PPR_At4g14850-like_plant"/>
</dbReference>
<accession>A0A5K0ZEZ4</accession>
<dbReference type="InterPro" id="IPR032867">
    <property type="entry name" value="DYW_dom"/>
</dbReference>
<dbReference type="OrthoDB" id="185373at2759"/>
<dbReference type="Pfam" id="PF20431">
    <property type="entry name" value="E_motif"/>
    <property type="match status" value="1"/>
</dbReference>
<evidence type="ECO:0000256" key="1">
    <source>
        <dbReference type="ARBA" id="ARBA00022737"/>
    </source>
</evidence>
<dbReference type="Gramene" id="NC14G0260990.1">
    <property type="protein sequence ID" value="NC14G0260990.1:cds"/>
    <property type="gene ID" value="NC14G0260990"/>
</dbReference>
<dbReference type="NCBIfam" id="TIGR00756">
    <property type="entry name" value="PPR"/>
    <property type="match status" value="6"/>
</dbReference>
<evidence type="ECO:0000259" key="3">
    <source>
        <dbReference type="Pfam" id="PF14432"/>
    </source>
</evidence>